<feature type="domain" description="CBS" evidence="10">
    <location>
        <begin position="211"/>
        <end position="267"/>
    </location>
</feature>
<comment type="similarity">
    <text evidence="2 9">Belongs to the SLC41A transporter family.</text>
</comment>
<evidence type="ECO:0000256" key="8">
    <source>
        <dbReference type="PROSITE-ProRule" id="PRU00703"/>
    </source>
</evidence>
<feature type="transmembrane region" description="Helical" evidence="9">
    <location>
        <begin position="326"/>
        <end position="345"/>
    </location>
</feature>
<dbReference type="PANTHER" id="PTHR43773">
    <property type="entry name" value="MAGNESIUM TRANSPORTER MGTE"/>
    <property type="match status" value="1"/>
</dbReference>
<dbReference type="OrthoDB" id="9790355at2"/>
<feature type="transmembrane region" description="Helical" evidence="9">
    <location>
        <begin position="413"/>
        <end position="446"/>
    </location>
</feature>
<keyword evidence="9" id="KW-0479">Metal-binding</keyword>
<keyword evidence="8" id="KW-0129">CBS domain</keyword>
<dbReference type="GO" id="GO:0005886">
    <property type="term" value="C:plasma membrane"/>
    <property type="evidence" value="ECO:0007669"/>
    <property type="project" value="UniProtKB-SubCell"/>
</dbReference>
<reference evidence="11 12" key="1">
    <citation type="submission" date="2019-01" db="EMBL/GenBank/DDBJ databases">
        <authorList>
            <consortium name="Pathogen Informatics"/>
        </authorList>
    </citation>
    <scope>NUCLEOTIDE SEQUENCE [LARGE SCALE GENOMIC DNA]</scope>
    <source>
        <strain evidence="11 12">NCTC10181</strain>
    </source>
</reference>
<evidence type="ECO:0000259" key="10">
    <source>
        <dbReference type="PROSITE" id="PS51371"/>
    </source>
</evidence>
<dbReference type="CDD" id="cd04606">
    <property type="entry name" value="CBS_pair_Mg_transporter"/>
    <property type="match status" value="1"/>
</dbReference>
<keyword evidence="6 9" id="KW-1133">Transmembrane helix</keyword>
<dbReference type="RefSeq" id="WP_129725794.1">
    <property type="nucleotide sequence ID" value="NZ_LR215036.1"/>
</dbReference>
<dbReference type="Pfam" id="PF01769">
    <property type="entry name" value="MgtE"/>
    <property type="match status" value="1"/>
</dbReference>
<dbReference type="SUPFAM" id="SSF158791">
    <property type="entry name" value="MgtE N-terminal domain-like"/>
    <property type="match status" value="1"/>
</dbReference>
<comment type="subcellular location">
    <subcellularLocation>
        <location evidence="9">Cell membrane</location>
        <topology evidence="9">Multi-pass membrane protein</topology>
    </subcellularLocation>
    <subcellularLocation>
        <location evidence="1">Membrane</location>
        <topology evidence="1">Multi-pass membrane protein</topology>
    </subcellularLocation>
</comment>
<dbReference type="SMART" id="SM00924">
    <property type="entry name" value="MgtE_N"/>
    <property type="match status" value="1"/>
</dbReference>
<dbReference type="Gene3D" id="3.10.580.10">
    <property type="entry name" value="CBS-domain"/>
    <property type="match status" value="1"/>
</dbReference>
<dbReference type="PANTHER" id="PTHR43773:SF1">
    <property type="entry name" value="MAGNESIUM TRANSPORTER MGTE"/>
    <property type="match status" value="1"/>
</dbReference>
<dbReference type="Proteomes" id="UP000290985">
    <property type="component" value="Chromosome"/>
</dbReference>
<dbReference type="InterPro" id="IPR006667">
    <property type="entry name" value="SLC41_membr_dom"/>
</dbReference>
<comment type="subunit">
    <text evidence="9">Homodimer.</text>
</comment>
<dbReference type="SUPFAM" id="SSF161093">
    <property type="entry name" value="MgtE membrane domain-like"/>
    <property type="match status" value="1"/>
</dbReference>
<name>A0A449B355_9BACT</name>
<comment type="function">
    <text evidence="9">Acts as a magnesium transporter.</text>
</comment>
<dbReference type="NCBIfam" id="TIGR00400">
    <property type="entry name" value="mgtE"/>
    <property type="match status" value="1"/>
</dbReference>
<evidence type="ECO:0000256" key="2">
    <source>
        <dbReference type="ARBA" id="ARBA00009749"/>
    </source>
</evidence>
<dbReference type="InterPro" id="IPR006669">
    <property type="entry name" value="MgtE_transporter"/>
</dbReference>
<evidence type="ECO:0000256" key="5">
    <source>
        <dbReference type="ARBA" id="ARBA00022842"/>
    </source>
</evidence>
<evidence type="ECO:0000256" key="9">
    <source>
        <dbReference type="RuleBase" id="RU362011"/>
    </source>
</evidence>
<protein>
    <recommendedName>
        <fullName evidence="9">Magnesium transporter MgtE</fullName>
    </recommendedName>
</protein>
<keyword evidence="4 9" id="KW-0812">Transmembrane</keyword>
<dbReference type="InterPro" id="IPR046342">
    <property type="entry name" value="CBS_dom_sf"/>
</dbReference>
<evidence type="ECO:0000256" key="7">
    <source>
        <dbReference type="ARBA" id="ARBA00023136"/>
    </source>
</evidence>
<evidence type="ECO:0000256" key="3">
    <source>
        <dbReference type="ARBA" id="ARBA00022448"/>
    </source>
</evidence>
<dbReference type="SUPFAM" id="SSF54631">
    <property type="entry name" value="CBS-domain pair"/>
    <property type="match status" value="1"/>
</dbReference>
<feature type="transmembrane region" description="Helical" evidence="9">
    <location>
        <begin position="297"/>
        <end position="314"/>
    </location>
</feature>
<feature type="transmembrane region" description="Helical" evidence="9">
    <location>
        <begin position="384"/>
        <end position="406"/>
    </location>
</feature>
<evidence type="ECO:0000256" key="4">
    <source>
        <dbReference type="ARBA" id="ARBA00022692"/>
    </source>
</evidence>
<dbReference type="GO" id="GO:0046872">
    <property type="term" value="F:metal ion binding"/>
    <property type="evidence" value="ECO:0007669"/>
    <property type="project" value="UniProtKB-KW"/>
</dbReference>
<keyword evidence="12" id="KW-1185">Reference proteome</keyword>
<dbReference type="Gene3D" id="1.25.60.10">
    <property type="entry name" value="MgtE N-terminal domain-like"/>
    <property type="match status" value="1"/>
</dbReference>
<keyword evidence="5 9" id="KW-0460">Magnesium</keyword>
<sequence>MLENKNFDLPNDIEDKILLELIELIHSKSIKKIRDFLDEYTLADIAYATQSLIPSDQLFLLRSLKTADVAELFSYLDEDVQFQLVNNLTEDWGMKLLQELQTDELADILEDLPANLTRKILNHTDQEKRDKINAILSYDDDQVGSIMSVDISTLTNTLTCKKALAKIRRDYRNKVELSHNLYVVNQNGMLLGSIMLEEIVFSDEDVIIDDIYSPARSVYTYDSKEQAALIFADQDRSTLPVINRENYLIGMITSDDVIDVIQEAATEDIYKMSGINPDAAEESYLKTTVKTIVKSRILWLLVLMLSATISQLVIEKFTNISQEFIVHSLHINISVAIIVGLIPVISGSAGNAGSQSSTTITRATALGDLEFKDAGKAILKEVKVASIVGLIMFAFNILRLYLYFLIFKSEASWWALTFVILGSSISLFVVVIFAKFLGTIIPIFAMKLKKDPAVMSAPILTTLSDALSTLIFFGINIGMLALGVALKIVPLAK</sequence>
<keyword evidence="9" id="KW-1003">Cell membrane</keyword>
<dbReference type="InterPro" id="IPR006668">
    <property type="entry name" value="Mg_transptr_MgtE_intracell_dom"/>
</dbReference>
<dbReference type="PROSITE" id="PS51371">
    <property type="entry name" value="CBS"/>
    <property type="match status" value="1"/>
</dbReference>
<dbReference type="Pfam" id="PF03448">
    <property type="entry name" value="MgtE_N"/>
    <property type="match status" value="1"/>
</dbReference>
<keyword evidence="7 9" id="KW-0472">Membrane</keyword>
<proteinExistence type="inferred from homology"/>
<evidence type="ECO:0000256" key="1">
    <source>
        <dbReference type="ARBA" id="ARBA00004141"/>
    </source>
</evidence>
<dbReference type="Pfam" id="PF00571">
    <property type="entry name" value="CBS"/>
    <property type="match status" value="1"/>
</dbReference>
<organism evidence="11 12">
    <name type="scientific">Mycoplasmopsis citelli</name>
    <dbReference type="NCBI Taxonomy" id="171281"/>
    <lineage>
        <taxon>Bacteria</taxon>
        <taxon>Bacillati</taxon>
        <taxon>Mycoplasmatota</taxon>
        <taxon>Mycoplasmoidales</taxon>
        <taxon>Metamycoplasmataceae</taxon>
        <taxon>Mycoplasmopsis</taxon>
    </lineage>
</organism>
<dbReference type="InterPro" id="IPR036739">
    <property type="entry name" value="SLC41_membr_dom_sf"/>
</dbReference>
<gene>
    <name evidence="11" type="ORF">NCTC10181_00891</name>
</gene>
<dbReference type="InterPro" id="IPR038076">
    <property type="entry name" value="MgtE_N_sf"/>
</dbReference>
<accession>A0A449B355</accession>
<evidence type="ECO:0000313" key="12">
    <source>
        <dbReference type="Proteomes" id="UP000290985"/>
    </source>
</evidence>
<dbReference type="GO" id="GO:0015095">
    <property type="term" value="F:magnesium ion transmembrane transporter activity"/>
    <property type="evidence" value="ECO:0007669"/>
    <property type="project" value="UniProtKB-UniRule"/>
</dbReference>
<keyword evidence="3 9" id="KW-0813">Transport</keyword>
<dbReference type="KEGG" id="mcit:NCTC10181_00891"/>
<dbReference type="EMBL" id="LR215036">
    <property type="protein sequence ID" value="VEU75016.1"/>
    <property type="molecule type" value="Genomic_DNA"/>
</dbReference>
<evidence type="ECO:0000256" key="6">
    <source>
        <dbReference type="ARBA" id="ARBA00022989"/>
    </source>
</evidence>
<dbReference type="InterPro" id="IPR000644">
    <property type="entry name" value="CBS_dom"/>
</dbReference>
<dbReference type="AlphaFoldDB" id="A0A449B355"/>
<feature type="transmembrane region" description="Helical" evidence="9">
    <location>
        <begin position="466"/>
        <end position="489"/>
    </location>
</feature>
<evidence type="ECO:0000313" key="11">
    <source>
        <dbReference type="EMBL" id="VEU75016.1"/>
    </source>
</evidence>
<dbReference type="Gene3D" id="1.10.357.20">
    <property type="entry name" value="SLC41 divalent cation transporters, integral membrane domain"/>
    <property type="match status" value="1"/>
</dbReference>